<dbReference type="OrthoDB" id="185175at2759"/>
<keyword evidence="4" id="KW-1185">Reference proteome</keyword>
<evidence type="ECO:0000256" key="1">
    <source>
        <dbReference type="SAM" id="MobiDB-lite"/>
    </source>
</evidence>
<evidence type="ECO:0000313" key="3">
    <source>
        <dbReference type="EMBL" id="KAJ7373364.1"/>
    </source>
</evidence>
<feature type="domain" description="PH" evidence="2">
    <location>
        <begin position="5"/>
        <end position="102"/>
    </location>
</feature>
<dbReference type="InterPro" id="IPR011993">
    <property type="entry name" value="PH-like_dom_sf"/>
</dbReference>
<feature type="region of interest" description="Disordered" evidence="1">
    <location>
        <begin position="149"/>
        <end position="179"/>
    </location>
</feature>
<dbReference type="Pfam" id="PF00169">
    <property type="entry name" value="PH"/>
    <property type="match status" value="1"/>
</dbReference>
<dbReference type="EMBL" id="MU826831">
    <property type="protein sequence ID" value="KAJ7373364.1"/>
    <property type="molecule type" value="Genomic_DNA"/>
</dbReference>
<dbReference type="SUPFAM" id="SSF50729">
    <property type="entry name" value="PH domain-like"/>
    <property type="match status" value="1"/>
</dbReference>
<dbReference type="Proteomes" id="UP001163046">
    <property type="component" value="Unassembled WGS sequence"/>
</dbReference>
<gene>
    <name evidence="3" type="primary">YIF1B_2</name>
    <name evidence="3" type="ORF">OS493_012956</name>
</gene>
<accession>A0A9X0CTZ3</accession>
<dbReference type="InterPro" id="IPR051707">
    <property type="entry name" value="PI-Interact_SigTrans_Reg"/>
</dbReference>
<evidence type="ECO:0000313" key="4">
    <source>
        <dbReference type="Proteomes" id="UP001163046"/>
    </source>
</evidence>
<proteinExistence type="predicted"/>
<comment type="caution">
    <text evidence="3">The sequence shown here is derived from an EMBL/GenBank/DDBJ whole genome shotgun (WGS) entry which is preliminary data.</text>
</comment>
<dbReference type="Gene3D" id="2.30.29.30">
    <property type="entry name" value="Pleckstrin-homology domain (PH domain)/Phosphotyrosine-binding domain (PTB)"/>
    <property type="match status" value="1"/>
</dbReference>
<evidence type="ECO:0000259" key="2">
    <source>
        <dbReference type="PROSITE" id="PS50003"/>
    </source>
</evidence>
<sequence>MNTSKPTKEGELRKYKNLWSGWGTRYFKLERMYLHYFESKDAPTPVNTVTRGDIHTVKLSTSFPDKQNVFEVHTKSGVLWYLQTTSPEEMVSWMRALMPSYTECTQDEQQLPEPVEPTAPHAILDPHLPYNGPLPHIYPNLYSPGSPLHDPSVHGCTGHSPPPPYEEISHASPILEKSR</sequence>
<protein>
    <submittedName>
        <fullName evidence="3">Protein yif1b</fullName>
    </submittedName>
</protein>
<name>A0A9X0CTZ3_9CNID</name>
<dbReference type="PANTHER" id="PTHR14336">
    <property type="entry name" value="TANDEM PH DOMAIN CONTAINING PROTEIN"/>
    <property type="match status" value="1"/>
</dbReference>
<organism evidence="3 4">
    <name type="scientific">Desmophyllum pertusum</name>
    <dbReference type="NCBI Taxonomy" id="174260"/>
    <lineage>
        <taxon>Eukaryota</taxon>
        <taxon>Metazoa</taxon>
        <taxon>Cnidaria</taxon>
        <taxon>Anthozoa</taxon>
        <taxon>Hexacorallia</taxon>
        <taxon>Scleractinia</taxon>
        <taxon>Caryophylliina</taxon>
        <taxon>Caryophylliidae</taxon>
        <taxon>Desmophyllum</taxon>
    </lineage>
</organism>
<dbReference type="SMART" id="SM00233">
    <property type="entry name" value="PH"/>
    <property type="match status" value="1"/>
</dbReference>
<dbReference type="PROSITE" id="PS50003">
    <property type="entry name" value="PH_DOMAIN"/>
    <property type="match status" value="1"/>
</dbReference>
<dbReference type="InterPro" id="IPR001849">
    <property type="entry name" value="PH_domain"/>
</dbReference>
<dbReference type="AlphaFoldDB" id="A0A9X0CTZ3"/>
<dbReference type="CDD" id="cd00821">
    <property type="entry name" value="PH"/>
    <property type="match status" value="1"/>
</dbReference>
<reference evidence="3" key="1">
    <citation type="submission" date="2023-01" db="EMBL/GenBank/DDBJ databases">
        <title>Genome assembly of the deep-sea coral Lophelia pertusa.</title>
        <authorList>
            <person name="Herrera S."/>
            <person name="Cordes E."/>
        </authorList>
    </citation>
    <scope>NUCLEOTIDE SEQUENCE</scope>
    <source>
        <strain evidence="3">USNM1676648</strain>
        <tissue evidence="3">Polyp</tissue>
    </source>
</reference>